<dbReference type="Proteomes" id="UP000886934">
    <property type="component" value="Unassembled WGS sequence"/>
</dbReference>
<accession>A0AA37CY87</accession>
<dbReference type="EMBL" id="BPNI01000010">
    <property type="protein sequence ID" value="GJA40093.1"/>
    <property type="molecule type" value="Genomic_DNA"/>
</dbReference>
<sequence>MANKYISATCLDQHLTRDFTRISALSVLAHVLSPQLHSSLLTEQFGRETEMHMGWTQDHIYVFINALCALTRKLL</sequence>
<evidence type="ECO:0000313" key="2">
    <source>
        <dbReference type="EMBL" id="GJA64048.1"/>
    </source>
</evidence>
<reference evidence="2" key="1">
    <citation type="submission" date="2021-07" db="EMBL/GenBank/DDBJ databases">
        <title>Draft genome sequence of carbapenem-resistant Aeromonas spp. in Japan.</title>
        <authorList>
            <person name="Maehana S."/>
            <person name="Suzuki M."/>
            <person name="Kitasato H."/>
        </authorList>
    </citation>
    <scope>NUCLEOTIDE SEQUENCE</scope>
    <source>
        <strain evidence="1">KAM343</strain>
        <strain evidence="2">KAM351</strain>
    </source>
</reference>
<evidence type="ECO:0000313" key="3">
    <source>
        <dbReference type="Proteomes" id="UP000886934"/>
    </source>
</evidence>
<dbReference type="EMBL" id="BPNN01000039">
    <property type="protein sequence ID" value="GJA64048.1"/>
    <property type="molecule type" value="Genomic_DNA"/>
</dbReference>
<evidence type="ECO:0000313" key="1">
    <source>
        <dbReference type="EMBL" id="GJA40093.1"/>
    </source>
</evidence>
<dbReference type="AlphaFoldDB" id="A0AA37CY87"/>
<proteinExistence type="predicted"/>
<protein>
    <submittedName>
        <fullName evidence="2">Uncharacterized protein</fullName>
    </submittedName>
</protein>
<dbReference type="Proteomes" id="UP000886939">
    <property type="component" value="Unassembled WGS sequence"/>
</dbReference>
<comment type="caution">
    <text evidence="2">The sequence shown here is derived from an EMBL/GenBank/DDBJ whole genome shotgun (WGS) entry which is preliminary data.</text>
</comment>
<gene>
    <name evidence="1" type="ORF">KAM343_08890</name>
    <name evidence="2" type="ORF">KAM351_26590</name>
</gene>
<name>A0AA37CY87_AERCA</name>
<organism evidence="2 3">
    <name type="scientific">Aeromonas caviae</name>
    <name type="common">Aeromonas punctata</name>
    <dbReference type="NCBI Taxonomy" id="648"/>
    <lineage>
        <taxon>Bacteria</taxon>
        <taxon>Pseudomonadati</taxon>
        <taxon>Pseudomonadota</taxon>
        <taxon>Gammaproteobacteria</taxon>
        <taxon>Aeromonadales</taxon>
        <taxon>Aeromonadaceae</taxon>
        <taxon>Aeromonas</taxon>
    </lineage>
</organism>